<dbReference type="Pfam" id="PF04773">
    <property type="entry name" value="FecR"/>
    <property type="match status" value="1"/>
</dbReference>
<keyword evidence="5" id="KW-1185">Reference proteome</keyword>
<evidence type="ECO:0000259" key="2">
    <source>
        <dbReference type="Pfam" id="PF04773"/>
    </source>
</evidence>
<dbReference type="PIRSF" id="PIRSF018266">
    <property type="entry name" value="FecR"/>
    <property type="match status" value="1"/>
</dbReference>
<evidence type="ECO:0000259" key="3">
    <source>
        <dbReference type="Pfam" id="PF16344"/>
    </source>
</evidence>
<accession>A0A514CN49</accession>
<keyword evidence="1" id="KW-0472">Membrane</keyword>
<dbReference type="FunFam" id="2.60.120.1440:FF:000001">
    <property type="entry name" value="Putative anti-sigma factor"/>
    <property type="match status" value="1"/>
</dbReference>
<dbReference type="InterPro" id="IPR006860">
    <property type="entry name" value="FecR"/>
</dbReference>
<keyword evidence="1" id="KW-0812">Transmembrane</keyword>
<feature type="domain" description="FecR protein" evidence="2">
    <location>
        <begin position="130"/>
        <end position="220"/>
    </location>
</feature>
<dbReference type="InterPro" id="IPR012373">
    <property type="entry name" value="Ferrdict_sens_TM"/>
</dbReference>
<dbReference type="EMBL" id="CP041253">
    <property type="protein sequence ID" value="QDH81228.1"/>
    <property type="molecule type" value="Genomic_DNA"/>
</dbReference>
<dbReference type="PANTHER" id="PTHR30273">
    <property type="entry name" value="PERIPLASMIC SIGNAL SENSOR AND SIGMA FACTOR ACTIVATOR FECR-RELATED"/>
    <property type="match status" value="1"/>
</dbReference>
<dbReference type="KEGG" id="echi:FKX85_20220"/>
<protein>
    <submittedName>
        <fullName evidence="4">DUF4974 domain-containing protein</fullName>
    </submittedName>
</protein>
<dbReference type="RefSeq" id="WP_141616443.1">
    <property type="nucleotide sequence ID" value="NZ_CP041253.1"/>
</dbReference>
<sequence length="335" mass="37927">MNREDNHIDKLLAKWLTHTATPEEIEEIKDWAAQREERLEILETFQKAWKETTAEPVLVNAEEKINEIWSKGVEEKGSNISVWKPFMKYAAAIVLIAATSLALLYMVNGGFFQEPSEGQQRPYVVKENPAGQKTKLYLPDGSIVYLNSASSITYAQGFEGNERRVRLEGEAYFEVAKDKNKPFVVESGPVETTALGTAFNVNAYLGDRELRVSLLEGKVQINKLEEQDKAVTLVPGKEVVVDKNTQKLFQGTVDVDKVIGWKEGKLVFENAGFNEISTKLERWYGVDIQVKGQTPGDWTVTTIYQKQSLKNILIDLTYSKDFAYEINEETVTIIF</sequence>
<reference evidence="4 5" key="1">
    <citation type="submission" date="2019-06" db="EMBL/GenBank/DDBJ databases">
        <title>Echinicola alkalisoli sp. nov. isolated from saline soil.</title>
        <authorList>
            <person name="Sun J.-Q."/>
            <person name="Xu L."/>
        </authorList>
    </citation>
    <scope>NUCLEOTIDE SEQUENCE [LARGE SCALE GENOMIC DNA]</scope>
    <source>
        <strain evidence="4 5">LN3S3</strain>
    </source>
</reference>
<feature type="transmembrane region" description="Helical" evidence="1">
    <location>
        <begin position="86"/>
        <end position="107"/>
    </location>
</feature>
<gene>
    <name evidence="4" type="ORF">FKX85_20220</name>
</gene>
<dbReference type="AlphaFoldDB" id="A0A514CN49"/>
<dbReference type="Proteomes" id="UP000316614">
    <property type="component" value="Chromosome"/>
</dbReference>
<feature type="domain" description="Protein FecR C-terminal" evidence="3">
    <location>
        <begin position="265"/>
        <end position="333"/>
    </location>
</feature>
<dbReference type="Pfam" id="PF16344">
    <property type="entry name" value="FecR_C"/>
    <property type="match status" value="1"/>
</dbReference>
<dbReference type="OrthoDB" id="1099916at2"/>
<dbReference type="GO" id="GO:0016989">
    <property type="term" value="F:sigma factor antagonist activity"/>
    <property type="evidence" value="ECO:0007669"/>
    <property type="project" value="TreeGrafter"/>
</dbReference>
<evidence type="ECO:0000313" key="4">
    <source>
        <dbReference type="EMBL" id="QDH81228.1"/>
    </source>
</evidence>
<proteinExistence type="predicted"/>
<evidence type="ECO:0000256" key="1">
    <source>
        <dbReference type="SAM" id="Phobius"/>
    </source>
</evidence>
<dbReference type="PANTHER" id="PTHR30273:SF2">
    <property type="entry name" value="PROTEIN FECR"/>
    <property type="match status" value="1"/>
</dbReference>
<name>A0A514CN49_9BACT</name>
<keyword evidence="1" id="KW-1133">Transmembrane helix</keyword>
<dbReference type="Gene3D" id="2.60.120.1440">
    <property type="match status" value="1"/>
</dbReference>
<dbReference type="Gene3D" id="3.55.50.30">
    <property type="match status" value="1"/>
</dbReference>
<organism evidence="4 5">
    <name type="scientific">Echinicola soli</name>
    <dbReference type="NCBI Taxonomy" id="2591634"/>
    <lineage>
        <taxon>Bacteria</taxon>
        <taxon>Pseudomonadati</taxon>
        <taxon>Bacteroidota</taxon>
        <taxon>Cytophagia</taxon>
        <taxon>Cytophagales</taxon>
        <taxon>Cyclobacteriaceae</taxon>
        <taxon>Echinicola</taxon>
    </lineage>
</organism>
<dbReference type="InterPro" id="IPR032508">
    <property type="entry name" value="FecR_C"/>
</dbReference>
<evidence type="ECO:0000313" key="5">
    <source>
        <dbReference type="Proteomes" id="UP000316614"/>
    </source>
</evidence>